<dbReference type="RefSeq" id="XP_009266311.1">
    <property type="nucleotide sequence ID" value="XM_009268036.1"/>
</dbReference>
<sequence>MFPVLGLLQNLECNKKSTCNNGVCVFSHSIVQRPPPPKPSSKPQTALPTALAPKKPPKRPSDPVPQPAPKKRVIKSEPSLPQTLSDGTPRIHASAAHSKIPVGDRQRSLSALYEQFYKMYAKLDDRKTCAFRDAREQETEIYESTQTNTYKSATANTLIKLKRRAPITDSTSPVIGTENTIRKRLEEAERSQSTTLTRSNLKKYIPTPAQLQEYGYVVDIPNTLGGSEPSAVGQMKDCSRCNQKYIVEDGDLLKDDCKFHDGKAITTKVDGRRSRIMSCCSTQMGSSGCCTGPHVFLEKDAESLNKRAGFIRTPLRSDSLDVVALDCEMSFTTSGMSLTRLTVVNSDAEVILDELIKPHSKIIDANTRFSGVTIKQIEESAVFDLVGIRSVLFEIGVGSDTIIVGHGLENDLNALRIVHSNILDTAILYPHPAGLPFRNSLRNLAADVLKKFIQDAAPSSGTVVATHSSLEDASTTLDLLRSFMNKN</sequence>
<dbReference type="GO" id="GO:0004527">
    <property type="term" value="F:exonuclease activity"/>
    <property type="evidence" value="ECO:0007669"/>
    <property type="project" value="UniProtKB-KW"/>
</dbReference>
<protein>
    <submittedName>
        <fullName evidence="9">Exonuclease GOR</fullName>
    </submittedName>
</protein>
<dbReference type="eggNOG" id="KOG2248">
    <property type="taxonomic scope" value="Eukaryota"/>
</dbReference>
<dbReference type="AlphaFoldDB" id="R9APE3"/>
<dbReference type="InterPro" id="IPR012337">
    <property type="entry name" value="RNaseH-like_sf"/>
</dbReference>
<dbReference type="STRING" id="1299270.R9APE3"/>
<dbReference type="Proteomes" id="UP000014064">
    <property type="component" value="Unassembled WGS sequence"/>
</dbReference>
<evidence type="ECO:0000256" key="5">
    <source>
        <dbReference type="ARBA" id="ARBA00022839"/>
    </source>
</evidence>
<feature type="region of interest" description="Disordered" evidence="7">
    <location>
        <begin position="32"/>
        <end position="105"/>
    </location>
</feature>
<dbReference type="Gene3D" id="3.30.420.10">
    <property type="entry name" value="Ribonuclease H-like superfamily/Ribonuclease H"/>
    <property type="match status" value="1"/>
</dbReference>
<accession>R9APE3</accession>
<dbReference type="Pfam" id="PF15870">
    <property type="entry name" value="EloA-BP1"/>
    <property type="match status" value="1"/>
</dbReference>
<keyword evidence="6" id="KW-0539">Nucleus</keyword>
<evidence type="ECO:0000313" key="9">
    <source>
        <dbReference type="EMBL" id="EOR04094.1"/>
    </source>
</evidence>
<dbReference type="InterPro" id="IPR031736">
    <property type="entry name" value="REXO1-like_dom"/>
</dbReference>
<proteinExistence type="inferred from homology"/>
<dbReference type="InterPro" id="IPR013520">
    <property type="entry name" value="Ribonucl_H"/>
</dbReference>
<dbReference type="EMBL" id="KE007225">
    <property type="protein sequence ID" value="EOR04094.1"/>
    <property type="molecule type" value="Genomic_DNA"/>
</dbReference>
<dbReference type="OrthoDB" id="8191639at2759"/>
<dbReference type="KEGG" id="wic:J056_002172"/>
<keyword evidence="3" id="KW-0540">Nuclease</keyword>
<dbReference type="PANTHER" id="PTHR12801">
    <property type="entry name" value="RNA EXONUCLEASE REXO1 / RECO3 FAMILY MEMBER-RELATED"/>
    <property type="match status" value="1"/>
</dbReference>
<evidence type="ECO:0000256" key="7">
    <source>
        <dbReference type="SAM" id="MobiDB-lite"/>
    </source>
</evidence>
<name>R9APE3_WALI9</name>
<dbReference type="GO" id="GO:0003676">
    <property type="term" value="F:nucleic acid binding"/>
    <property type="evidence" value="ECO:0007669"/>
    <property type="project" value="InterPro"/>
</dbReference>
<dbReference type="GeneID" id="20375124"/>
<dbReference type="InterPro" id="IPR047021">
    <property type="entry name" value="REXO1/3/4-like"/>
</dbReference>
<evidence type="ECO:0000256" key="1">
    <source>
        <dbReference type="ARBA" id="ARBA00004123"/>
    </source>
</evidence>
<evidence type="ECO:0000256" key="6">
    <source>
        <dbReference type="ARBA" id="ARBA00023242"/>
    </source>
</evidence>
<reference evidence="10" key="1">
    <citation type="journal article" date="2013" name="BMC Genomics">
        <title>Genome and transcriptome sequencing of the halophilic fungus Wallemia ichthyophaga: haloadaptations present and absent.</title>
        <authorList>
            <person name="Zajc J."/>
            <person name="Liu Y."/>
            <person name="Dai W."/>
            <person name="Yang Z."/>
            <person name="Hu J."/>
            <person name="Gostincar C."/>
            <person name="Gunde-Cimerman N."/>
        </authorList>
    </citation>
    <scope>NUCLEOTIDE SEQUENCE [LARGE SCALE GENOMIC DNA]</scope>
    <source>
        <strain evidence="10">EXF-994 / CBS 113033</strain>
    </source>
</reference>
<comment type="similarity">
    <text evidence="2">Belongs to the REXO1/REXO3 family.</text>
</comment>
<dbReference type="GO" id="GO:0010629">
    <property type="term" value="P:negative regulation of gene expression"/>
    <property type="evidence" value="ECO:0007669"/>
    <property type="project" value="UniProtKB-ARBA"/>
</dbReference>
<evidence type="ECO:0000256" key="4">
    <source>
        <dbReference type="ARBA" id="ARBA00022801"/>
    </source>
</evidence>
<keyword evidence="5 9" id="KW-0269">Exonuclease</keyword>
<keyword evidence="10" id="KW-1185">Reference proteome</keyword>
<dbReference type="InterPro" id="IPR034922">
    <property type="entry name" value="REX1-like_exo"/>
</dbReference>
<dbReference type="GO" id="GO:0005634">
    <property type="term" value="C:nucleus"/>
    <property type="evidence" value="ECO:0007669"/>
    <property type="project" value="UniProtKB-SubCell"/>
</dbReference>
<gene>
    <name evidence="9" type="ORF">J056_002172</name>
</gene>
<evidence type="ECO:0000259" key="8">
    <source>
        <dbReference type="SMART" id="SM00479"/>
    </source>
</evidence>
<dbReference type="PANTHER" id="PTHR12801:SF115">
    <property type="entry name" value="FI18136P1-RELATED"/>
    <property type="match status" value="1"/>
</dbReference>
<dbReference type="SMART" id="SM00479">
    <property type="entry name" value="EXOIII"/>
    <property type="match status" value="1"/>
</dbReference>
<evidence type="ECO:0000256" key="3">
    <source>
        <dbReference type="ARBA" id="ARBA00022722"/>
    </source>
</evidence>
<organism evidence="9 10">
    <name type="scientific">Wallemia ichthyophaga (strain EXF-994 / CBS 113033)</name>
    <dbReference type="NCBI Taxonomy" id="1299270"/>
    <lineage>
        <taxon>Eukaryota</taxon>
        <taxon>Fungi</taxon>
        <taxon>Dikarya</taxon>
        <taxon>Basidiomycota</taxon>
        <taxon>Wallemiomycotina</taxon>
        <taxon>Wallemiomycetes</taxon>
        <taxon>Wallemiales</taxon>
        <taxon>Wallemiaceae</taxon>
        <taxon>Wallemia</taxon>
    </lineage>
</organism>
<evidence type="ECO:0000256" key="2">
    <source>
        <dbReference type="ARBA" id="ARBA00006357"/>
    </source>
</evidence>
<keyword evidence="4" id="KW-0378">Hydrolase</keyword>
<dbReference type="SUPFAM" id="SSF53098">
    <property type="entry name" value="Ribonuclease H-like"/>
    <property type="match status" value="1"/>
</dbReference>
<dbReference type="HOGENOM" id="CLU_022453_5_4_1"/>
<dbReference type="InterPro" id="IPR036397">
    <property type="entry name" value="RNaseH_sf"/>
</dbReference>
<feature type="compositionally biased region" description="Low complexity" evidence="7">
    <location>
        <begin position="41"/>
        <end position="53"/>
    </location>
</feature>
<dbReference type="FunFam" id="3.30.420.10:FF:000031">
    <property type="entry name" value="RNA exonuclease 1"/>
    <property type="match status" value="1"/>
</dbReference>
<dbReference type="CDD" id="cd06145">
    <property type="entry name" value="REX1_like"/>
    <property type="match status" value="1"/>
</dbReference>
<comment type="subcellular location">
    <subcellularLocation>
        <location evidence="1">Nucleus</location>
    </subcellularLocation>
</comment>
<dbReference type="OMA" id="GQCTYHP"/>
<feature type="domain" description="Exonuclease" evidence="8">
    <location>
        <begin position="321"/>
        <end position="487"/>
    </location>
</feature>
<evidence type="ECO:0000313" key="10">
    <source>
        <dbReference type="Proteomes" id="UP000014064"/>
    </source>
</evidence>